<keyword evidence="2" id="KW-1185">Reference proteome</keyword>
<reference evidence="1 2" key="1">
    <citation type="journal article" date="2018" name="Mar. Genomics">
        <title>Complete genome sequence of Marinifilaceae bacterium strain SPP2, isolated from the Antarctic marine sediment.</title>
        <authorList>
            <person name="Watanabe M."/>
            <person name="Kojima H."/>
            <person name="Fukui M."/>
        </authorList>
    </citation>
    <scope>NUCLEOTIDE SEQUENCE [LARGE SCALE GENOMIC DNA]</scope>
    <source>
        <strain evidence="1 2">SPP2</strain>
    </source>
</reference>
<proteinExistence type="predicted"/>
<protein>
    <recommendedName>
        <fullName evidence="3">Restriction endonuclease</fullName>
    </recommendedName>
</protein>
<dbReference type="Proteomes" id="UP000218267">
    <property type="component" value="Chromosome"/>
</dbReference>
<evidence type="ECO:0000313" key="1">
    <source>
        <dbReference type="EMBL" id="BAX80846.1"/>
    </source>
</evidence>
<sequence>MNFHEKVKKHLTTYKADKYPSMKNGIWRPKSINKELGYAFSNYREDYKFNILEKYRDQFYNSELSKIKKHIYFHHLNSSQAMCINFFYPLIVENQLHLLSEFLGFKNEKIEKKTAVFEKDSPIDSIGKYRPTNFDFYFKTESGKEFYFEIKYTEGQFGKAKNDQDHISKYEAVYKHNMQVIANEYTNKDTFFSHYQIIRNLIHVGDDKYVVFLYPKENKKINQQASKAKTNILKEAYQANLYNTYWEDIYNYISTNLKGEALKNQMIEFGEKYFVKATD</sequence>
<dbReference type="KEGG" id="mbas:ALGA_2524"/>
<dbReference type="EMBL" id="AP018042">
    <property type="protein sequence ID" value="BAX80846.1"/>
    <property type="molecule type" value="Genomic_DNA"/>
</dbReference>
<evidence type="ECO:0008006" key="3">
    <source>
        <dbReference type="Google" id="ProtNLM"/>
    </source>
</evidence>
<organism evidence="1 2">
    <name type="scientific">Labilibaculum antarcticum</name>
    <dbReference type="NCBI Taxonomy" id="1717717"/>
    <lineage>
        <taxon>Bacteria</taxon>
        <taxon>Pseudomonadati</taxon>
        <taxon>Bacteroidota</taxon>
        <taxon>Bacteroidia</taxon>
        <taxon>Marinilabiliales</taxon>
        <taxon>Marinifilaceae</taxon>
        <taxon>Labilibaculum</taxon>
    </lineage>
</organism>
<gene>
    <name evidence="1" type="ORF">ALGA_2524</name>
</gene>
<evidence type="ECO:0000313" key="2">
    <source>
        <dbReference type="Proteomes" id="UP000218267"/>
    </source>
</evidence>
<dbReference type="Pfam" id="PF22558">
    <property type="entry name" value="REase-ARP"/>
    <property type="match status" value="1"/>
</dbReference>
<dbReference type="AlphaFoldDB" id="A0A1Y1CKC7"/>
<reference evidence="2" key="2">
    <citation type="journal article" date="2020" name="Antonie Van Leeuwenhoek">
        <title>Labilibaculum antarcticum sp. nov., a novel facultative anaerobic, psychrotorelant bacterium isolated from marine sediment of Antarctica.</title>
        <authorList>
            <person name="Watanabe M."/>
            <person name="Kojima H."/>
            <person name="Fukui M."/>
        </authorList>
    </citation>
    <scope>NUCLEOTIDE SEQUENCE [LARGE SCALE GENOMIC DNA]</scope>
    <source>
        <strain evidence="2">SPP2</strain>
    </source>
</reference>
<accession>A0A1Y1CKC7</accession>
<dbReference type="InterPro" id="IPR054333">
    <property type="entry name" value="REase-ARP-assoc"/>
</dbReference>
<name>A0A1Y1CKC7_9BACT</name>